<reference evidence="2 3" key="1">
    <citation type="submission" date="2016-10" db="EMBL/GenBank/DDBJ databases">
        <authorList>
            <person name="de Groot N.N."/>
        </authorList>
    </citation>
    <scope>NUCLEOTIDE SEQUENCE [LARGE SCALE GENOMIC DNA]</scope>
    <source>
        <strain evidence="2">1</strain>
    </source>
</reference>
<organism evidence="2 3">
    <name type="scientific">Nitrosomonas mobilis</name>
    <dbReference type="NCBI Taxonomy" id="51642"/>
    <lineage>
        <taxon>Bacteria</taxon>
        <taxon>Pseudomonadati</taxon>
        <taxon>Pseudomonadota</taxon>
        <taxon>Betaproteobacteria</taxon>
        <taxon>Nitrosomonadales</taxon>
        <taxon>Nitrosomonadaceae</taxon>
        <taxon>Nitrosomonas</taxon>
    </lineage>
</organism>
<name>A0A1G5SJ35_9PROT</name>
<dbReference type="Proteomes" id="UP000198729">
    <property type="component" value="Unassembled WGS sequence"/>
</dbReference>
<protein>
    <submittedName>
        <fullName evidence="2">Uncharacterized protein</fullName>
    </submittedName>
</protein>
<proteinExistence type="predicted"/>
<evidence type="ECO:0000256" key="1">
    <source>
        <dbReference type="SAM" id="Phobius"/>
    </source>
</evidence>
<feature type="transmembrane region" description="Helical" evidence="1">
    <location>
        <begin position="6"/>
        <end position="25"/>
    </location>
</feature>
<gene>
    <name evidence="2" type="ORF">NSMM_900007</name>
</gene>
<keyword evidence="3" id="KW-1185">Reference proteome</keyword>
<evidence type="ECO:0000313" key="3">
    <source>
        <dbReference type="Proteomes" id="UP000198729"/>
    </source>
</evidence>
<feature type="transmembrane region" description="Helical" evidence="1">
    <location>
        <begin position="68"/>
        <end position="88"/>
    </location>
</feature>
<keyword evidence="1" id="KW-1133">Transmembrane helix</keyword>
<dbReference type="AlphaFoldDB" id="A0A1G5SJ35"/>
<evidence type="ECO:0000313" key="2">
    <source>
        <dbReference type="EMBL" id="SCZ87148.1"/>
    </source>
</evidence>
<feature type="transmembrane region" description="Helical" evidence="1">
    <location>
        <begin position="34"/>
        <end position="52"/>
    </location>
</feature>
<sequence length="98" mass="11392">MGALIFYTFIFFIGFFFAHGFTLLTKRDFLNRRWTGLACVLMMSIMHGYKILSTKPPNAHEDEAMQALGYYVILPVSVIVAVLLYLWWRDQNNGDNSY</sequence>
<keyword evidence="1" id="KW-0472">Membrane</keyword>
<dbReference type="OrthoDB" id="8548209at2"/>
<accession>A0A1G5SJ35</accession>
<dbReference type="STRING" id="51642.NSMM_900007"/>
<dbReference type="EMBL" id="FMWO01000103">
    <property type="protein sequence ID" value="SCZ87148.1"/>
    <property type="molecule type" value="Genomic_DNA"/>
</dbReference>
<keyword evidence="1" id="KW-0812">Transmembrane</keyword>
<dbReference type="RefSeq" id="WP_090288619.1">
    <property type="nucleotide sequence ID" value="NZ_FMWO01000103.1"/>
</dbReference>